<feature type="transmembrane region" description="Helical" evidence="1">
    <location>
        <begin position="21"/>
        <end position="43"/>
    </location>
</feature>
<name>A0A9P9DKT2_9PLEO</name>
<evidence type="ECO:0000313" key="3">
    <source>
        <dbReference type="Proteomes" id="UP000700596"/>
    </source>
</evidence>
<dbReference type="OrthoDB" id="4167046at2759"/>
<keyword evidence="1" id="KW-0472">Membrane</keyword>
<accession>A0A9P9DKT2</accession>
<feature type="transmembrane region" description="Helical" evidence="1">
    <location>
        <begin position="99"/>
        <end position="125"/>
    </location>
</feature>
<keyword evidence="1" id="KW-0812">Transmembrane</keyword>
<protein>
    <submittedName>
        <fullName evidence="2">Uncharacterized protein</fullName>
    </submittedName>
</protein>
<gene>
    <name evidence="2" type="ORF">B0J11DRAFT_54986</name>
</gene>
<evidence type="ECO:0000256" key="1">
    <source>
        <dbReference type="SAM" id="Phobius"/>
    </source>
</evidence>
<comment type="caution">
    <text evidence="2">The sequence shown here is derived from an EMBL/GenBank/DDBJ whole genome shotgun (WGS) entry which is preliminary data.</text>
</comment>
<feature type="transmembrane region" description="Helical" evidence="1">
    <location>
        <begin position="70"/>
        <end position="87"/>
    </location>
</feature>
<dbReference type="Proteomes" id="UP000700596">
    <property type="component" value="Unassembled WGS sequence"/>
</dbReference>
<feature type="transmembrane region" description="Helical" evidence="1">
    <location>
        <begin position="145"/>
        <end position="166"/>
    </location>
</feature>
<organism evidence="2 3">
    <name type="scientific">Dendryphion nanum</name>
    <dbReference type="NCBI Taxonomy" id="256645"/>
    <lineage>
        <taxon>Eukaryota</taxon>
        <taxon>Fungi</taxon>
        <taxon>Dikarya</taxon>
        <taxon>Ascomycota</taxon>
        <taxon>Pezizomycotina</taxon>
        <taxon>Dothideomycetes</taxon>
        <taxon>Pleosporomycetidae</taxon>
        <taxon>Pleosporales</taxon>
        <taxon>Torulaceae</taxon>
        <taxon>Dendryphion</taxon>
    </lineage>
</organism>
<keyword evidence="3" id="KW-1185">Reference proteome</keyword>
<dbReference type="AlphaFoldDB" id="A0A9P9DKT2"/>
<proteinExistence type="predicted"/>
<evidence type="ECO:0000313" key="2">
    <source>
        <dbReference type="EMBL" id="KAH7121026.1"/>
    </source>
</evidence>
<dbReference type="EMBL" id="JAGMWT010000010">
    <property type="protein sequence ID" value="KAH7121026.1"/>
    <property type="molecule type" value="Genomic_DNA"/>
</dbReference>
<reference evidence="2" key="1">
    <citation type="journal article" date="2021" name="Nat. Commun.">
        <title>Genetic determinants of endophytism in the Arabidopsis root mycobiome.</title>
        <authorList>
            <person name="Mesny F."/>
            <person name="Miyauchi S."/>
            <person name="Thiergart T."/>
            <person name="Pickel B."/>
            <person name="Atanasova L."/>
            <person name="Karlsson M."/>
            <person name="Huettel B."/>
            <person name="Barry K.W."/>
            <person name="Haridas S."/>
            <person name="Chen C."/>
            <person name="Bauer D."/>
            <person name="Andreopoulos W."/>
            <person name="Pangilinan J."/>
            <person name="LaButti K."/>
            <person name="Riley R."/>
            <person name="Lipzen A."/>
            <person name="Clum A."/>
            <person name="Drula E."/>
            <person name="Henrissat B."/>
            <person name="Kohler A."/>
            <person name="Grigoriev I.V."/>
            <person name="Martin F.M."/>
            <person name="Hacquard S."/>
        </authorList>
    </citation>
    <scope>NUCLEOTIDE SEQUENCE</scope>
    <source>
        <strain evidence="2">MPI-CAGE-CH-0243</strain>
    </source>
</reference>
<keyword evidence="1" id="KW-1133">Transmembrane helix</keyword>
<sequence length="185" mass="20736">MVLYFSAYFTPGDIRWQGVQVYALRLLPLKNVLFIATFILQMYELGFYNKSVHRSGGFGSANNSWELNGFWARGGAAIIIEFILTVVQHYCVHTNRYNPILATFTGVAGFAIWFAAAMINALGAASGEIYWKDSDMWYSLLWGETAMQSALCVLSIVMIVFAAIAWHRARKSGWRKTATAPVETV</sequence>